<protein>
    <submittedName>
        <fullName evidence="2">Uncharacterized protein</fullName>
    </submittedName>
</protein>
<name>A0A4S4LMG0_9AGAM</name>
<feature type="compositionally biased region" description="Polar residues" evidence="1">
    <location>
        <begin position="28"/>
        <end position="37"/>
    </location>
</feature>
<gene>
    <name evidence="2" type="ORF">EW146_g6824</name>
</gene>
<dbReference type="AlphaFoldDB" id="A0A4S4LMG0"/>
<comment type="caution">
    <text evidence="2">The sequence shown here is derived from an EMBL/GenBank/DDBJ whole genome shotgun (WGS) entry which is preliminary data.</text>
</comment>
<evidence type="ECO:0000313" key="2">
    <source>
        <dbReference type="EMBL" id="THH13384.1"/>
    </source>
</evidence>
<dbReference type="EMBL" id="SGPL01000358">
    <property type="protein sequence ID" value="THH13384.1"/>
    <property type="molecule type" value="Genomic_DNA"/>
</dbReference>
<organism evidence="2 3">
    <name type="scientific">Bondarzewia mesenterica</name>
    <dbReference type="NCBI Taxonomy" id="1095465"/>
    <lineage>
        <taxon>Eukaryota</taxon>
        <taxon>Fungi</taxon>
        <taxon>Dikarya</taxon>
        <taxon>Basidiomycota</taxon>
        <taxon>Agaricomycotina</taxon>
        <taxon>Agaricomycetes</taxon>
        <taxon>Russulales</taxon>
        <taxon>Bondarzewiaceae</taxon>
        <taxon>Bondarzewia</taxon>
    </lineage>
</organism>
<reference evidence="2 3" key="1">
    <citation type="submission" date="2019-02" db="EMBL/GenBank/DDBJ databases">
        <title>Genome sequencing of the rare red list fungi Bondarzewia mesenterica.</title>
        <authorList>
            <person name="Buettner E."/>
            <person name="Kellner H."/>
        </authorList>
    </citation>
    <scope>NUCLEOTIDE SEQUENCE [LARGE SCALE GENOMIC DNA]</scope>
    <source>
        <strain evidence="2 3">DSM 108281</strain>
    </source>
</reference>
<feature type="region of interest" description="Disordered" evidence="1">
    <location>
        <begin position="23"/>
        <end position="49"/>
    </location>
</feature>
<proteinExistence type="predicted"/>
<evidence type="ECO:0000313" key="3">
    <source>
        <dbReference type="Proteomes" id="UP000310158"/>
    </source>
</evidence>
<accession>A0A4S4LMG0</accession>
<evidence type="ECO:0000256" key="1">
    <source>
        <dbReference type="SAM" id="MobiDB-lite"/>
    </source>
</evidence>
<keyword evidence="3" id="KW-1185">Reference proteome</keyword>
<sequence length="251" mass="27428">MPFIPDPFLRVTSNFTRPFPGHWESESDLYSTPSSPIELSDSETETESPRSDVAELPQLQPDVSPLSAITDLSLTTPMADYAYRYPLSIRKRTFCDAAVDALPPAAPKPSKEYVDQVVTASEPIVTHVDRAVEPLRESYVESEVDATPDTEYAAAAVSAIPSTSDSGVSATPLTAEAAINAIQEYVDEGVNPETKYASVEVSTERDDETEYKRNNSYYLDSVVFLASPHTLSGINGISTDYPDISDDPSYR</sequence>
<dbReference type="Proteomes" id="UP000310158">
    <property type="component" value="Unassembled WGS sequence"/>
</dbReference>